<comment type="caution">
    <text evidence="2">The sequence shown here is derived from an EMBL/GenBank/DDBJ whole genome shotgun (WGS) entry which is preliminary data.</text>
</comment>
<gene>
    <name evidence="2" type="ORF">BG845_01536</name>
</gene>
<dbReference type="InterPro" id="IPR036291">
    <property type="entry name" value="NAD(P)-bd_dom_sf"/>
</dbReference>
<organism evidence="2 3">
    <name type="scientific">Pseudonocardia autotrophica</name>
    <name type="common">Amycolata autotrophica</name>
    <name type="synonym">Nocardia autotrophica</name>
    <dbReference type="NCBI Taxonomy" id="2074"/>
    <lineage>
        <taxon>Bacteria</taxon>
        <taxon>Bacillati</taxon>
        <taxon>Actinomycetota</taxon>
        <taxon>Actinomycetes</taxon>
        <taxon>Pseudonocardiales</taxon>
        <taxon>Pseudonocardiaceae</taxon>
        <taxon>Pseudonocardia</taxon>
    </lineage>
</organism>
<evidence type="ECO:0000313" key="3">
    <source>
        <dbReference type="Proteomes" id="UP000194360"/>
    </source>
</evidence>
<dbReference type="Pfam" id="PF21135">
    <property type="entry name" value="DRL_cat"/>
    <property type="match status" value="1"/>
</dbReference>
<dbReference type="Proteomes" id="UP000194360">
    <property type="component" value="Unassembled WGS sequence"/>
</dbReference>
<proteinExistence type="predicted"/>
<protein>
    <recommendedName>
        <fullName evidence="1">Oxidoreductase DRL-like catalytic domain-containing protein</fullName>
    </recommendedName>
</protein>
<reference evidence="2 3" key="1">
    <citation type="submission" date="2016-09" db="EMBL/GenBank/DDBJ databases">
        <title>Pseudonocardia autotrophica DSM535, a candidate organism with high potential of specific P450 cytochromes.</title>
        <authorList>
            <person name="Grumaz C."/>
            <person name="Vainshtein Y."/>
            <person name="Kirstahler P."/>
            <person name="Sohn K."/>
        </authorList>
    </citation>
    <scope>NUCLEOTIDE SEQUENCE [LARGE SCALE GENOMIC DNA]</scope>
    <source>
        <strain evidence="2 3">DSM 535</strain>
    </source>
</reference>
<dbReference type="InterPro" id="IPR048423">
    <property type="entry name" value="DRL_cat"/>
</dbReference>
<name>A0A1Y2N3L4_PSEAH</name>
<dbReference type="PANTHER" id="PTHR37850:SF3">
    <property type="entry name" value="BLR7815 PROTEIN"/>
    <property type="match status" value="1"/>
</dbReference>
<feature type="domain" description="Oxidoreductase DRL-like catalytic" evidence="1">
    <location>
        <begin position="147"/>
        <end position="339"/>
    </location>
</feature>
<dbReference type="OrthoDB" id="9777844at2"/>
<dbReference type="AlphaFoldDB" id="A0A1Y2N3L4"/>
<keyword evidence="3" id="KW-1185">Reference proteome</keyword>
<dbReference type="EMBL" id="MIGB01000006">
    <property type="protein sequence ID" value="OSY42040.1"/>
    <property type="molecule type" value="Genomic_DNA"/>
</dbReference>
<accession>A0A1Y2N3L4</accession>
<sequence>MNRPVARYALTGAKGGFGRTLLAQTRLTPRVEPAVLCDLDVDGTVTMCRELGFRADELAVCRSTDELAARPPGTVAVVPDTGLLAGGDHDVLVEATGSPAAGYRAAVDALEHDRHVVMVSKEVETVAGADLARRAGDRGLGYVPGAGDQPANLVEWFTRTREVGLEVVAVGKSGEYDLVLDPATGRLRHLEQEISVDDPERLLSRTAAIGDTLRARAEAVAEIGRSAAADLCEMAVVADATGLTPDVETLHYPVARTAELADVYALAEHGGIVSRPGVVDVFTVLRRPDEASFAGGVFVVVRTHDPVTWQTLAGKGHVVSRDGRYACLYLPYHLMGVETPLSILDVAARGAAAAPANRGRHVVLGGRARAALAAGRTLTMGGHHHDVDGVAPVLLDVQRAPAGAAPLYLAAHTTLARDVAAGEPVRIDDLADPDPALLEAWRAGASS</sequence>
<dbReference type="PANTHER" id="PTHR37850">
    <property type="entry name" value="STRU PROTEIN"/>
    <property type="match status" value="1"/>
</dbReference>
<dbReference type="SUPFAM" id="SSF51735">
    <property type="entry name" value="NAD(P)-binding Rossmann-fold domains"/>
    <property type="match status" value="1"/>
</dbReference>
<dbReference type="Gene3D" id="3.40.50.720">
    <property type="entry name" value="NAD(P)-binding Rossmann-like Domain"/>
    <property type="match status" value="1"/>
</dbReference>
<evidence type="ECO:0000313" key="2">
    <source>
        <dbReference type="EMBL" id="OSY42040.1"/>
    </source>
</evidence>
<evidence type="ECO:0000259" key="1">
    <source>
        <dbReference type="Pfam" id="PF21135"/>
    </source>
</evidence>
<dbReference type="STRING" id="2074.BG845_01536"/>
<dbReference type="RefSeq" id="WP_085911843.1">
    <property type="nucleotide sequence ID" value="NZ_AP018920.1"/>
</dbReference>